<dbReference type="PROSITE" id="PS50112">
    <property type="entry name" value="PAS"/>
    <property type="match status" value="1"/>
</dbReference>
<evidence type="ECO:0000313" key="6">
    <source>
        <dbReference type="EMBL" id="SDK80690.1"/>
    </source>
</evidence>
<evidence type="ECO:0000259" key="2">
    <source>
        <dbReference type="PROSITE" id="PS50112"/>
    </source>
</evidence>
<dbReference type="InterPro" id="IPR000700">
    <property type="entry name" value="PAS-assoc_C"/>
</dbReference>
<dbReference type="NCBIfam" id="TIGR00229">
    <property type="entry name" value="sensory_box"/>
    <property type="match status" value="1"/>
</dbReference>
<dbReference type="EMBL" id="FNFX01000005">
    <property type="protein sequence ID" value="SDK80690.1"/>
    <property type="molecule type" value="Genomic_DNA"/>
</dbReference>
<dbReference type="FunFam" id="3.20.20.450:FF:000001">
    <property type="entry name" value="Cyclic di-GMP phosphodiesterase yahA"/>
    <property type="match status" value="1"/>
</dbReference>
<evidence type="ECO:0000256" key="1">
    <source>
        <dbReference type="ARBA" id="ARBA00051114"/>
    </source>
</evidence>
<comment type="catalytic activity">
    <reaction evidence="1">
        <text>3',3'-c-di-GMP + H2O = 5'-phosphoguanylyl(3'-&gt;5')guanosine + H(+)</text>
        <dbReference type="Rhea" id="RHEA:24902"/>
        <dbReference type="ChEBI" id="CHEBI:15377"/>
        <dbReference type="ChEBI" id="CHEBI:15378"/>
        <dbReference type="ChEBI" id="CHEBI:58754"/>
        <dbReference type="ChEBI" id="CHEBI:58805"/>
        <dbReference type="EC" id="3.1.4.52"/>
    </reaction>
    <physiologicalReaction direction="left-to-right" evidence="1">
        <dbReference type="Rhea" id="RHEA:24903"/>
    </physiologicalReaction>
</comment>
<dbReference type="InterPro" id="IPR001633">
    <property type="entry name" value="EAL_dom"/>
</dbReference>
<feature type="domain" description="EAL" evidence="4">
    <location>
        <begin position="496"/>
        <end position="750"/>
    </location>
</feature>
<dbReference type="InterPro" id="IPR035919">
    <property type="entry name" value="EAL_sf"/>
</dbReference>
<dbReference type="PROSITE" id="PS50113">
    <property type="entry name" value="PAC"/>
    <property type="match status" value="1"/>
</dbReference>
<dbReference type="AlphaFoldDB" id="A0A1G9EX61"/>
<sequence length="755" mass="84735">MDVPHTVKPSQSLTQLYLALSQCHQAIVQSRDKQALLAQICRIIVDFGHAKLAWVGEVMPDSRQVKIIAAFGGGQEYLDKVQISADPENPYGKGPCGLAINTGQPCWISDFQTNVITALWHASALEFSWKAAAFLPLHSDGQVVACLSLYASDEHAFAPDIQRLLVDMVSNIDFALDRFAMQQERAQYQKNLLASEQRAQLVMENALDAIINMDTAGLIVEWNRAAEHIFGYQRQDVIGRNLGEVIVPPAYRDAHNQGLQRLQRTGEPRLLGKSVEISAMRRDGSEFPVELTIIEIERQEERYYSAFLRDITTRKESEAKIRFLANYDALTGLPNRNLLHERVTTEIERAWAQDGQFAMMFLDLDHFKDVNDSLGHRYGDNLLIELTRRFKALQREGDTICRLGGDEFVFLLAGAGHDVAEAMVKRLLKAIEQPLVIDQYQLTVTASVGIAIYPDDGLDMENLQRNADVAMYRTKKESRNGYRFFSNQMQLQSTRHLQLMNAMRQAITLGQMAVYYQPQMDLTTQKIVGVEALLRWKHPQLGYISPAEFIPLAESSGLIITIGSWVLEQAVQQIQQWQAAGIQDIRVSVNLSSIQFRDPGLPALVQEILQRYAVLPQSLELELTEGVALENPQGAVAMMDALAQLGVRLSIDDFGTGYSSLSYLKRFKVYKLKVDQSFVRDISTDDEDKAIVIAIIHLARSLGLKTIAEGVETPEQQAFLLSQGCDEMQGYLLSRPINSEQTTAFLLAHRPGSHL</sequence>
<evidence type="ECO:0000259" key="5">
    <source>
        <dbReference type="PROSITE" id="PS50887"/>
    </source>
</evidence>
<dbReference type="PROSITE" id="PS50887">
    <property type="entry name" value="GGDEF"/>
    <property type="match status" value="1"/>
</dbReference>
<dbReference type="Gene3D" id="3.20.20.450">
    <property type="entry name" value="EAL domain"/>
    <property type="match status" value="1"/>
</dbReference>
<dbReference type="InterPro" id="IPR000160">
    <property type="entry name" value="GGDEF_dom"/>
</dbReference>
<reference evidence="7" key="1">
    <citation type="submission" date="2016-10" db="EMBL/GenBank/DDBJ databases">
        <authorList>
            <person name="Varghese N."/>
            <person name="Submissions S."/>
        </authorList>
    </citation>
    <scope>NUCLEOTIDE SEQUENCE [LARGE SCALE GENOMIC DNA]</scope>
    <source>
        <strain evidence="7">CBMB127</strain>
    </source>
</reference>
<dbReference type="PIRSF" id="PIRSF005925">
    <property type="entry name" value="Dos"/>
    <property type="match status" value="1"/>
</dbReference>
<dbReference type="Gene3D" id="3.30.70.270">
    <property type="match status" value="1"/>
</dbReference>
<dbReference type="InterPro" id="IPR052155">
    <property type="entry name" value="Biofilm_reg_signaling"/>
</dbReference>
<dbReference type="Pfam" id="PF00990">
    <property type="entry name" value="GGDEF"/>
    <property type="match status" value="1"/>
</dbReference>
<dbReference type="SMART" id="SM00086">
    <property type="entry name" value="PAC"/>
    <property type="match status" value="1"/>
</dbReference>
<proteinExistence type="predicted"/>
<dbReference type="InterPro" id="IPR013767">
    <property type="entry name" value="PAS_fold"/>
</dbReference>
<evidence type="ECO:0000259" key="4">
    <source>
        <dbReference type="PROSITE" id="PS50883"/>
    </source>
</evidence>
<dbReference type="InterPro" id="IPR003018">
    <property type="entry name" value="GAF"/>
</dbReference>
<dbReference type="GO" id="GO:0071732">
    <property type="term" value="P:cellular response to nitric oxide"/>
    <property type="evidence" value="ECO:0007669"/>
    <property type="project" value="UniProtKB-ARBA"/>
</dbReference>
<dbReference type="InterPro" id="IPR001610">
    <property type="entry name" value="PAC"/>
</dbReference>
<dbReference type="InterPro" id="IPR029787">
    <property type="entry name" value="Nucleotide_cyclase"/>
</dbReference>
<dbReference type="Pfam" id="PF00989">
    <property type="entry name" value="PAS"/>
    <property type="match status" value="1"/>
</dbReference>
<dbReference type="PROSITE" id="PS50883">
    <property type="entry name" value="EAL"/>
    <property type="match status" value="1"/>
</dbReference>
<dbReference type="NCBIfam" id="TIGR00254">
    <property type="entry name" value="GGDEF"/>
    <property type="match status" value="1"/>
</dbReference>
<feature type="domain" description="PAC" evidence="3">
    <location>
        <begin position="273"/>
        <end position="323"/>
    </location>
</feature>
<dbReference type="SMART" id="SM00052">
    <property type="entry name" value="EAL"/>
    <property type="match status" value="1"/>
</dbReference>
<gene>
    <name evidence="6" type="ORF">SAMN05192566_2503</name>
</gene>
<dbReference type="InterPro" id="IPR035965">
    <property type="entry name" value="PAS-like_dom_sf"/>
</dbReference>
<feature type="domain" description="PAS" evidence="2">
    <location>
        <begin position="195"/>
        <end position="266"/>
    </location>
</feature>
<dbReference type="Gene3D" id="3.30.450.40">
    <property type="match status" value="1"/>
</dbReference>
<dbReference type="Gene3D" id="3.30.450.20">
    <property type="entry name" value="PAS domain"/>
    <property type="match status" value="1"/>
</dbReference>
<dbReference type="RefSeq" id="WP_245652842.1">
    <property type="nucleotide sequence ID" value="NZ_FNFX01000005.1"/>
</dbReference>
<dbReference type="SMART" id="SM00091">
    <property type="entry name" value="PAS"/>
    <property type="match status" value="1"/>
</dbReference>
<dbReference type="SMART" id="SM00267">
    <property type="entry name" value="GGDEF"/>
    <property type="match status" value="1"/>
</dbReference>
<organism evidence="6 7">
    <name type="scientific">Methylophilus rhizosphaerae</name>
    <dbReference type="NCBI Taxonomy" id="492660"/>
    <lineage>
        <taxon>Bacteria</taxon>
        <taxon>Pseudomonadati</taxon>
        <taxon>Pseudomonadota</taxon>
        <taxon>Betaproteobacteria</taxon>
        <taxon>Nitrosomonadales</taxon>
        <taxon>Methylophilaceae</taxon>
        <taxon>Methylophilus</taxon>
    </lineage>
</organism>
<dbReference type="CDD" id="cd01948">
    <property type="entry name" value="EAL"/>
    <property type="match status" value="1"/>
</dbReference>
<keyword evidence="7" id="KW-1185">Reference proteome</keyword>
<dbReference type="SUPFAM" id="SSF55785">
    <property type="entry name" value="PYP-like sensor domain (PAS domain)"/>
    <property type="match status" value="1"/>
</dbReference>
<dbReference type="InterPro" id="IPR012226">
    <property type="entry name" value="Diguanyl_cyclase/Pdiesterase"/>
</dbReference>
<protein>
    <submittedName>
        <fullName evidence="6">Diguanylate cyclase/phosphodiesterase with PAS/PAC sensor(S)</fullName>
    </submittedName>
</protein>
<name>A0A1G9EX61_9PROT</name>
<dbReference type="SUPFAM" id="SSF55073">
    <property type="entry name" value="Nucleotide cyclase"/>
    <property type="match status" value="1"/>
</dbReference>
<dbReference type="CDD" id="cd01949">
    <property type="entry name" value="GGDEF"/>
    <property type="match status" value="1"/>
</dbReference>
<dbReference type="GO" id="GO:0071111">
    <property type="term" value="F:cyclic-guanylate-specific phosphodiesterase activity"/>
    <property type="evidence" value="ECO:0007669"/>
    <property type="project" value="UniProtKB-EC"/>
</dbReference>
<dbReference type="FunFam" id="3.30.70.270:FF:000001">
    <property type="entry name" value="Diguanylate cyclase domain protein"/>
    <property type="match status" value="1"/>
</dbReference>
<dbReference type="PANTHER" id="PTHR44757:SF2">
    <property type="entry name" value="BIOFILM ARCHITECTURE MAINTENANCE PROTEIN MBAA"/>
    <property type="match status" value="1"/>
</dbReference>
<dbReference type="InterPro" id="IPR029016">
    <property type="entry name" value="GAF-like_dom_sf"/>
</dbReference>
<dbReference type="Proteomes" id="UP000198629">
    <property type="component" value="Unassembled WGS sequence"/>
</dbReference>
<dbReference type="CDD" id="cd00130">
    <property type="entry name" value="PAS"/>
    <property type="match status" value="1"/>
</dbReference>
<accession>A0A1G9EX61</accession>
<dbReference type="SUPFAM" id="SSF141868">
    <property type="entry name" value="EAL domain-like"/>
    <property type="match status" value="1"/>
</dbReference>
<dbReference type="InterPro" id="IPR000014">
    <property type="entry name" value="PAS"/>
</dbReference>
<dbReference type="PANTHER" id="PTHR44757">
    <property type="entry name" value="DIGUANYLATE CYCLASE DGCP"/>
    <property type="match status" value="1"/>
</dbReference>
<dbReference type="SUPFAM" id="SSF55781">
    <property type="entry name" value="GAF domain-like"/>
    <property type="match status" value="1"/>
</dbReference>
<feature type="domain" description="GGDEF" evidence="5">
    <location>
        <begin position="355"/>
        <end position="487"/>
    </location>
</feature>
<dbReference type="Pfam" id="PF13185">
    <property type="entry name" value="GAF_2"/>
    <property type="match status" value="1"/>
</dbReference>
<dbReference type="STRING" id="492660.SAMN05192566_2503"/>
<evidence type="ECO:0000313" key="7">
    <source>
        <dbReference type="Proteomes" id="UP000198629"/>
    </source>
</evidence>
<dbReference type="InterPro" id="IPR043128">
    <property type="entry name" value="Rev_trsase/Diguanyl_cyclase"/>
</dbReference>
<dbReference type="GO" id="GO:0006355">
    <property type="term" value="P:regulation of DNA-templated transcription"/>
    <property type="evidence" value="ECO:0007669"/>
    <property type="project" value="InterPro"/>
</dbReference>
<evidence type="ECO:0000259" key="3">
    <source>
        <dbReference type="PROSITE" id="PS50113"/>
    </source>
</evidence>
<dbReference type="Pfam" id="PF00563">
    <property type="entry name" value="EAL"/>
    <property type="match status" value="1"/>
</dbReference>